<comment type="caution">
    <text evidence="2">The sequence shown here is derived from an EMBL/GenBank/DDBJ whole genome shotgun (WGS) entry which is preliminary data.</text>
</comment>
<feature type="compositionally biased region" description="Basic and acidic residues" evidence="1">
    <location>
        <begin position="89"/>
        <end position="118"/>
    </location>
</feature>
<feature type="region of interest" description="Disordered" evidence="1">
    <location>
        <begin position="16"/>
        <end position="118"/>
    </location>
</feature>
<evidence type="ECO:0000313" key="3">
    <source>
        <dbReference type="Proteomes" id="UP000620124"/>
    </source>
</evidence>
<accession>A0A8H6Z4W8</accession>
<organism evidence="2 3">
    <name type="scientific">Mycena venus</name>
    <dbReference type="NCBI Taxonomy" id="2733690"/>
    <lineage>
        <taxon>Eukaryota</taxon>
        <taxon>Fungi</taxon>
        <taxon>Dikarya</taxon>
        <taxon>Basidiomycota</taxon>
        <taxon>Agaricomycotina</taxon>
        <taxon>Agaricomycetes</taxon>
        <taxon>Agaricomycetidae</taxon>
        <taxon>Agaricales</taxon>
        <taxon>Marasmiineae</taxon>
        <taxon>Mycenaceae</taxon>
        <taxon>Mycena</taxon>
    </lineage>
</organism>
<evidence type="ECO:0000256" key="1">
    <source>
        <dbReference type="SAM" id="MobiDB-lite"/>
    </source>
</evidence>
<dbReference type="EMBL" id="JACAZI010000002">
    <property type="protein sequence ID" value="KAF7369335.1"/>
    <property type="molecule type" value="Genomic_DNA"/>
</dbReference>
<dbReference type="Proteomes" id="UP000620124">
    <property type="component" value="Unassembled WGS sequence"/>
</dbReference>
<feature type="compositionally biased region" description="Low complexity" evidence="1">
    <location>
        <begin position="16"/>
        <end position="25"/>
    </location>
</feature>
<gene>
    <name evidence="2" type="ORF">MVEN_00261800</name>
</gene>
<protein>
    <submittedName>
        <fullName evidence="2">Uncharacterized protein</fullName>
    </submittedName>
</protein>
<keyword evidence="3" id="KW-1185">Reference proteome</keyword>
<name>A0A8H6Z4W8_9AGAR</name>
<dbReference type="AlphaFoldDB" id="A0A8H6Z4W8"/>
<dbReference type="OrthoDB" id="529205at2759"/>
<reference evidence="2" key="1">
    <citation type="submission" date="2020-05" db="EMBL/GenBank/DDBJ databases">
        <title>Mycena genomes resolve the evolution of fungal bioluminescence.</title>
        <authorList>
            <person name="Tsai I.J."/>
        </authorList>
    </citation>
    <scope>NUCLEOTIDE SEQUENCE</scope>
    <source>
        <strain evidence="2">CCC161011</strain>
    </source>
</reference>
<sequence>MFTLISSRSTIRAARAVAPTTTRLTGTRFSSTMHDNDPATLEKEKHRNLQGKQDKNSTPHEHAPGWNEPLASASEASVKADQATGSPDDLQKRTVESRHSSGDEDDASTRKREGGKKE</sequence>
<proteinExistence type="predicted"/>
<feature type="compositionally biased region" description="Basic and acidic residues" evidence="1">
    <location>
        <begin position="34"/>
        <end position="63"/>
    </location>
</feature>
<evidence type="ECO:0000313" key="2">
    <source>
        <dbReference type="EMBL" id="KAF7369335.1"/>
    </source>
</evidence>